<organism evidence="1 2">
    <name type="scientific">Streptomyces ferrugineus</name>
    <dbReference type="NCBI Taxonomy" id="1413221"/>
    <lineage>
        <taxon>Bacteria</taxon>
        <taxon>Bacillati</taxon>
        <taxon>Actinomycetota</taxon>
        <taxon>Actinomycetes</taxon>
        <taxon>Kitasatosporales</taxon>
        <taxon>Streptomycetaceae</taxon>
        <taxon>Streptomyces</taxon>
    </lineage>
</organism>
<name>A0A7M2SME9_9ACTN</name>
<gene>
    <name evidence="1" type="ORF">IM697_03105</name>
</gene>
<dbReference type="RefSeq" id="WP_194044449.1">
    <property type="nucleotide sequence ID" value="NZ_CP063373.1"/>
</dbReference>
<proteinExistence type="predicted"/>
<keyword evidence="2" id="KW-1185">Reference proteome</keyword>
<sequence length="62" mass="6555">MPLETLVAVVGLPRARGAGRVAILGVPEDAGTAPLTEVHEPRVDVVVTPVPLSWTWRGHPLP</sequence>
<accession>A0A7M2SME9</accession>
<protein>
    <submittedName>
        <fullName evidence="1">Uncharacterized protein</fullName>
    </submittedName>
</protein>
<evidence type="ECO:0000313" key="1">
    <source>
        <dbReference type="EMBL" id="QOV37442.1"/>
    </source>
</evidence>
<dbReference type="AlphaFoldDB" id="A0A7M2SME9"/>
<evidence type="ECO:0000313" key="2">
    <source>
        <dbReference type="Proteomes" id="UP000594205"/>
    </source>
</evidence>
<dbReference type="KEGG" id="sfeu:IM697_03105"/>
<dbReference type="EMBL" id="CP063373">
    <property type="protein sequence ID" value="QOV37442.1"/>
    <property type="molecule type" value="Genomic_DNA"/>
</dbReference>
<dbReference type="Proteomes" id="UP000594205">
    <property type="component" value="Chromosome"/>
</dbReference>
<reference evidence="1 2" key="1">
    <citation type="submission" date="2020-10" db="EMBL/GenBank/DDBJ databases">
        <title>Streptomyces ferrugineus complate genome analysis.</title>
        <authorList>
            <person name="Anwar N."/>
        </authorList>
    </citation>
    <scope>NUCLEOTIDE SEQUENCE [LARGE SCALE GENOMIC DNA]</scope>
    <source>
        <strain evidence="1 2">CCTCC AA2014009</strain>
    </source>
</reference>